<dbReference type="InterPro" id="IPR039743">
    <property type="entry name" value="6GAL/EXGAL"/>
</dbReference>
<dbReference type="PANTHER" id="PTHR42767">
    <property type="entry name" value="ENDO-BETA-1,6-GALACTANASE"/>
    <property type="match status" value="1"/>
</dbReference>
<dbReference type="Gene3D" id="3.20.20.80">
    <property type="entry name" value="Glycosidases"/>
    <property type="match status" value="1"/>
</dbReference>
<accession>W3WLP5</accession>
<proteinExistence type="predicted"/>
<dbReference type="PANTHER" id="PTHR42767:SF1">
    <property type="entry name" value="ENDO-BETA-1,6-GALACTANASE-LIKE DOMAIN-CONTAINING PROTEIN"/>
    <property type="match status" value="1"/>
</dbReference>
<dbReference type="EMBL" id="KI912119">
    <property type="protein sequence ID" value="ETS74773.1"/>
    <property type="molecule type" value="Genomic_DNA"/>
</dbReference>
<organism evidence="2 3">
    <name type="scientific">Pestalotiopsis fici (strain W106-1 / CGMCC3.15140)</name>
    <dbReference type="NCBI Taxonomy" id="1229662"/>
    <lineage>
        <taxon>Eukaryota</taxon>
        <taxon>Fungi</taxon>
        <taxon>Dikarya</taxon>
        <taxon>Ascomycota</taxon>
        <taxon>Pezizomycotina</taxon>
        <taxon>Sordariomycetes</taxon>
        <taxon>Xylariomycetidae</taxon>
        <taxon>Amphisphaeriales</taxon>
        <taxon>Sporocadaceae</taxon>
        <taxon>Pestalotiopsis</taxon>
    </lineage>
</organism>
<reference evidence="3" key="1">
    <citation type="journal article" date="2015" name="BMC Genomics">
        <title>Genomic and transcriptomic analysis of the endophytic fungus Pestalotiopsis fici reveals its lifestyle and high potential for synthesis of natural products.</title>
        <authorList>
            <person name="Wang X."/>
            <person name="Zhang X."/>
            <person name="Liu L."/>
            <person name="Xiang M."/>
            <person name="Wang W."/>
            <person name="Sun X."/>
            <person name="Che Y."/>
            <person name="Guo L."/>
            <person name="Liu G."/>
            <person name="Guo L."/>
            <person name="Wang C."/>
            <person name="Yin W.B."/>
            <person name="Stadler M."/>
            <person name="Zhang X."/>
            <person name="Liu X."/>
        </authorList>
    </citation>
    <scope>NUCLEOTIDE SEQUENCE [LARGE SCALE GENOMIC DNA]</scope>
    <source>
        <strain evidence="3">W106-1 / CGMCC3.15140</strain>
    </source>
</reference>
<dbReference type="OMA" id="AWWAKAF"/>
<dbReference type="OrthoDB" id="2012278at2759"/>
<dbReference type="InParanoid" id="W3WLP5"/>
<feature type="signal peptide" evidence="1">
    <location>
        <begin position="1"/>
        <end position="21"/>
    </location>
</feature>
<keyword evidence="3" id="KW-1185">Reference proteome</keyword>
<evidence type="ECO:0000256" key="1">
    <source>
        <dbReference type="SAM" id="SignalP"/>
    </source>
</evidence>
<dbReference type="SUPFAM" id="SSF51445">
    <property type="entry name" value="(Trans)glycosidases"/>
    <property type="match status" value="1"/>
</dbReference>
<gene>
    <name evidence="2" type="ORF">PFICI_13257</name>
</gene>
<evidence type="ECO:0000313" key="2">
    <source>
        <dbReference type="EMBL" id="ETS74773.1"/>
    </source>
</evidence>
<dbReference type="GeneID" id="19278270"/>
<sequence length="484" mass="52675">MMSFSVRALAVLASQAMLARADTTTTISSSTNWGTWEGWGTSLAWWAGAFGTRDDLANIFFTTNSVTYNGASVPGLGLNIVRYNAGACSSNSIDGESMVVSSNMIPSRQMDGYWTDWDSTDPSTSSWDWSVDANQRTMMQKAASRGADVFELFSNSPMWWMCINHNPAGADNGANDNLQSWNYDQHAIYLANVAQYAAKNWGITFDSVDPFNEPSASWWSSTGTQEGCHFSISTQASVLGYLRTELNSRGLSSTIISASDENSYDVAVSTWNSLVSAGASGNVGRINVHGYQQASGRRDTLYSLAQSAGKKLWNSEYGESDATGSSLASNLILDFRWLHPTAWVYWQMIDGGGWGLIDGDNDAATLGAVSQKYYVLAQFTRHIRAGMRILDGGSDNTVAAYDATNKKLIIVAVNWGSAQYLNFELSSFSTPGTSGALVKRWSTMIGSSGDKYVAASDTYMNGTKFWSYFATNQIQTFEVSNVVL</sequence>
<dbReference type="STRING" id="1229662.W3WLP5"/>
<dbReference type="HOGENOM" id="CLU_025930_0_0_1"/>
<protein>
    <submittedName>
        <fullName evidence="2">Endo-beta-1,6-galactanase</fullName>
    </submittedName>
</protein>
<dbReference type="eggNOG" id="ENOG502QQKZ">
    <property type="taxonomic scope" value="Eukaryota"/>
</dbReference>
<dbReference type="GO" id="GO:0004553">
    <property type="term" value="F:hydrolase activity, hydrolyzing O-glycosyl compounds"/>
    <property type="evidence" value="ECO:0007669"/>
    <property type="project" value="InterPro"/>
</dbReference>
<name>W3WLP5_PESFW</name>
<keyword evidence="1" id="KW-0732">Signal</keyword>
<dbReference type="InterPro" id="IPR017853">
    <property type="entry name" value="GH"/>
</dbReference>
<dbReference type="KEGG" id="pfy:PFICI_13257"/>
<evidence type="ECO:0000313" key="3">
    <source>
        <dbReference type="Proteomes" id="UP000030651"/>
    </source>
</evidence>
<dbReference type="AlphaFoldDB" id="W3WLP5"/>
<dbReference type="Proteomes" id="UP000030651">
    <property type="component" value="Unassembled WGS sequence"/>
</dbReference>
<dbReference type="RefSeq" id="XP_007840029.1">
    <property type="nucleotide sequence ID" value="XM_007841838.1"/>
</dbReference>
<feature type="chain" id="PRO_5004835135" evidence="1">
    <location>
        <begin position="22"/>
        <end position="484"/>
    </location>
</feature>